<sequence length="85" mass="9841">MGIERPPFTRTKLDEERVDDKRRVFSVSVNEAEEKMLLELRGMFQVTSDGTALKLAAKVGRNVLHSTFGQDNLKHLFNKRRVRPE</sequence>
<reference evidence="1" key="1">
    <citation type="journal article" date="2015" name="Nature">
        <title>Complex archaea that bridge the gap between prokaryotes and eukaryotes.</title>
        <authorList>
            <person name="Spang A."/>
            <person name="Saw J.H."/>
            <person name="Jorgensen S.L."/>
            <person name="Zaremba-Niedzwiedzka K."/>
            <person name="Martijn J."/>
            <person name="Lind A.E."/>
            <person name="van Eijk R."/>
            <person name="Schleper C."/>
            <person name="Guy L."/>
            <person name="Ettema T.J."/>
        </authorList>
    </citation>
    <scope>NUCLEOTIDE SEQUENCE</scope>
</reference>
<accession>A0A0F9VH09</accession>
<gene>
    <name evidence="1" type="ORF">LCGC14_0484860</name>
</gene>
<dbReference type="AlphaFoldDB" id="A0A0F9VH09"/>
<comment type="caution">
    <text evidence="1">The sequence shown here is derived from an EMBL/GenBank/DDBJ whole genome shotgun (WGS) entry which is preliminary data.</text>
</comment>
<name>A0A0F9VH09_9ZZZZ</name>
<evidence type="ECO:0000313" key="1">
    <source>
        <dbReference type="EMBL" id="KKN65098.1"/>
    </source>
</evidence>
<dbReference type="EMBL" id="LAZR01000534">
    <property type="protein sequence ID" value="KKN65098.1"/>
    <property type="molecule type" value="Genomic_DNA"/>
</dbReference>
<protein>
    <submittedName>
        <fullName evidence="1">Uncharacterized protein</fullName>
    </submittedName>
</protein>
<organism evidence="1">
    <name type="scientific">marine sediment metagenome</name>
    <dbReference type="NCBI Taxonomy" id="412755"/>
    <lineage>
        <taxon>unclassified sequences</taxon>
        <taxon>metagenomes</taxon>
        <taxon>ecological metagenomes</taxon>
    </lineage>
</organism>
<proteinExistence type="predicted"/>